<evidence type="ECO:0000313" key="2">
    <source>
        <dbReference type="EMBL" id="CAG8721317.1"/>
    </source>
</evidence>
<dbReference type="AlphaFoldDB" id="A0A9N9I599"/>
<reference evidence="2" key="1">
    <citation type="submission" date="2021-06" db="EMBL/GenBank/DDBJ databases">
        <authorList>
            <person name="Kallberg Y."/>
            <person name="Tangrot J."/>
            <person name="Rosling A."/>
        </authorList>
    </citation>
    <scope>NUCLEOTIDE SEQUENCE</scope>
    <source>
        <strain evidence="2">MA453B</strain>
    </source>
</reference>
<dbReference type="Proteomes" id="UP000789405">
    <property type="component" value="Unassembled WGS sequence"/>
</dbReference>
<name>A0A9N9I599_9GLOM</name>
<dbReference type="EMBL" id="CAJVPY010010740">
    <property type="protein sequence ID" value="CAG8721317.1"/>
    <property type="molecule type" value="Genomic_DNA"/>
</dbReference>
<organism evidence="2 3">
    <name type="scientific">Dentiscutata erythropus</name>
    <dbReference type="NCBI Taxonomy" id="1348616"/>
    <lineage>
        <taxon>Eukaryota</taxon>
        <taxon>Fungi</taxon>
        <taxon>Fungi incertae sedis</taxon>
        <taxon>Mucoromycota</taxon>
        <taxon>Glomeromycotina</taxon>
        <taxon>Glomeromycetes</taxon>
        <taxon>Diversisporales</taxon>
        <taxon>Gigasporaceae</taxon>
        <taxon>Dentiscutata</taxon>
    </lineage>
</organism>
<keyword evidence="1" id="KW-0732">Signal</keyword>
<feature type="chain" id="PRO_5040114137" evidence="1">
    <location>
        <begin position="24"/>
        <end position="117"/>
    </location>
</feature>
<sequence>MKFLSILPVFLVFVIAIANTASAAKVGDKVQPLGVRFKDLYASQIANVTSTYNHFNSQSKAFDTKIAAAAKQDGTDAAVTKALLEWNEKYRSEVAKLHTSTKKLSKSIKKLGVLLKK</sequence>
<comment type="caution">
    <text evidence="2">The sequence shown here is derived from an EMBL/GenBank/DDBJ whole genome shotgun (WGS) entry which is preliminary data.</text>
</comment>
<proteinExistence type="predicted"/>
<gene>
    <name evidence="2" type="ORF">DERYTH_LOCUS14342</name>
</gene>
<dbReference type="OrthoDB" id="2407585at2759"/>
<keyword evidence="3" id="KW-1185">Reference proteome</keyword>
<accession>A0A9N9I599</accession>
<protein>
    <submittedName>
        <fullName evidence="2">18832_t:CDS:1</fullName>
    </submittedName>
</protein>
<feature type="signal peptide" evidence="1">
    <location>
        <begin position="1"/>
        <end position="23"/>
    </location>
</feature>
<evidence type="ECO:0000256" key="1">
    <source>
        <dbReference type="SAM" id="SignalP"/>
    </source>
</evidence>
<evidence type="ECO:0000313" key="3">
    <source>
        <dbReference type="Proteomes" id="UP000789405"/>
    </source>
</evidence>